<dbReference type="KEGG" id="fra:Francci3_1395"/>
<dbReference type="CDD" id="cd04301">
    <property type="entry name" value="NAT_SF"/>
    <property type="match status" value="1"/>
</dbReference>
<feature type="region of interest" description="Disordered" evidence="1">
    <location>
        <begin position="1"/>
        <end position="20"/>
    </location>
</feature>
<evidence type="ECO:0000313" key="3">
    <source>
        <dbReference type="Proteomes" id="UP000001937"/>
    </source>
</evidence>
<sequence length="259" mass="28551">MTLRSSNSHRRAVPAGGELSSSDVMVRPSLLARRTRLVGPGRRSGRGQEATPVTDVDVRVVRWSPSRMRTRLDDVIAVYKAAFLDHHEPDPQRAARDRAAHARRHFERRDLRAVAAVTPDDELIGITYALPGRVGQWWHDVVAGALPPDSAAYWLDDCLEIVELHVLPAYQGRAIGRTILRELLRGAPQRTAALSALEPPGSPARRLYDHEGFVPLLSDFQFPGTLTPYAVLGKELRGRSPARPDAASAQGADRHAPVR</sequence>
<name>Q2JD70_FRACC</name>
<protein>
    <submittedName>
        <fullName evidence="2">GCN5-related N-acetyltransferase</fullName>
    </submittedName>
</protein>
<dbReference type="InterPro" id="IPR016181">
    <property type="entry name" value="Acyl_CoA_acyltransferase"/>
</dbReference>
<dbReference type="STRING" id="106370.Francci3_1395"/>
<accession>Q2JD70</accession>
<accession>A0A1X1Q0L7</accession>
<keyword evidence="3" id="KW-1185">Reference proteome</keyword>
<evidence type="ECO:0000313" key="2">
    <source>
        <dbReference type="EMBL" id="ABD10772.1"/>
    </source>
</evidence>
<dbReference type="Proteomes" id="UP000001937">
    <property type="component" value="Chromosome"/>
</dbReference>
<dbReference type="InterPro" id="IPR000182">
    <property type="entry name" value="GNAT_dom"/>
</dbReference>
<dbReference type="PROSITE" id="PS51186">
    <property type="entry name" value="GNAT"/>
    <property type="match status" value="1"/>
</dbReference>
<feature type="region of interest" description="Disordered" evidence="1">
    <location>
        <begin position="237"/>
        <end position="259"/>
    </location>
</feature>
<evidence type="ECO:0000256" key="1">
    <source>
        <dbReference type="SAM" id="MobiDB-lite"/>
    </source>
</evidence>
<dbReference type="GO" id="GO:0016747">
    <property type="term" value="F:acyltransferase activity, transferring groups other than amino-acyl groups"/>
    <property type="evidence" value="ECO:0007669"/>
    <property type="project" value="InterPro"/>
</dbReference>
<dbReference type="AlphaFoldDB" id="Q2JD70"/>
<dbReference type="EMBL" id="CP000249">
    <property type="protein sequence ID" value="ABD10772.1"/>
    <property type="molecule type" value="Genomic_DNA"/>
</dbReference>
<dbReference type="eggNOG" id="COG0456">
    <property type="taxonomic scope" value="Bacteria"/>
</dbReference>
<dbReference type="SUPFAM" id="SSF55729">
    <property type="entry name" value="Acyl-CoA N-acyltransferases (Nat)"/>
    <property type="match status" value="1"/>
</dbReference>
<proteinExistence type="predicted"/>
<organism evidence="2 3">
    <name type="scientific">Frankia casuarinae (strain DSM 45818 / CECT 9043 / HFP020203 / CcI3)</name>
    <dbReference type="NCBI Taxonomy" id="106370"/>
    <lineage>
        <taxon>Bacteria</taxon>
        <taxon>Bacillati</taxon>
        <taxon>Actinomycetota</taxon>
        <taxon>Actinomycetes</taxon>
        <taxon>Frankiales</taxon>
        <taxon>Frankiaceae</taxon>
        <taxon>Frankia</taxon>
    </lineage>
</organism>
<gene>
    <name evidence="2" type="ordered locus">Francci3_1395</name>
</gene>
<dbReference type="Pfam" id="PF00583">
    <property type="entry name" value="Acetyltransf_1"/>
    <property type="match status" value="1"/>
</dbReference>
<dbReference type="Gene3D" id="3.40.630.30">
    <property type="match status" value="1"/>
</dbReference>
<dbReference type="HOGENOM" id="CLU_091690_0_0_11"/>
<reference evidence="2 3" key="1">
    <citation type="journal article" date="2007" name="Genome Res.">
        <title>Genome characteristics of facultatively symbiotic Frankia sp. strains reflect host range and host plant biogeography.</title>
        <authorList>
            <person name="Normand P."/>
            <person name="Lapierre P."/>
            <person name="Tisa L.S."/>
            <person name="Gogarten J.P."/>
            <person name="Alloisio N."/>
            <person name="Bagnarol E."/>
            <person name="Bassi C.A."/>
            <person name="Berry A.M."/>
            <person name="Bickhart D.M."/>
            <person name="Choisne N."/>
            <person name="Couloux A."/>
            <person name="Cournoyer B."/>
            <person name="Cruveiller S."/>
            <person name="Daubin V."/>
            <person name="Demange N."/>
            <person name="Francino M.P."/>
            <person name="Goltsman E."/>
            <person name="Huang Y."/>
            <person name="Kopp O.R."/>
            <person name="Labarre L."/>
            <person name="Lapidus A."/>
            <person name="Lavire C."/>
            <person name="Marechal J."/>
            <person name="Martinez M."/>
            <person name="Mastronunzio J.E."/>
            <person name="Mullin B.C."/>
            <person name="Niemann J."/>
            <person name="Pujic P."/>
            <person name="Rawnsley T."/>
            <person name="Rouy Z."/>
            <person name="Schenowitz C."/>
            <person name="Sellstedt A."/>
            <person name="Tavares F."/>
            <person name="Tomkins J.P."/>
            <person name="Vallenet D."/>
            <person name="Valverde C."/>
            <person name="Wall L.G."/>
            <person name="Wang Y."/>
            <person name="Medigue C."/>
            <person name="Benson D.R."/>
        </authorList>
    </citation>
    <scope>NUCLEOTIDE SEQUENCE [LARGE SCALE GENOMIC DNA]</scope>
    <source>
        <strain evidence="3">DSM 45818 / CECT 9043 / CcI3</strain>
    </source>
</reference>